<gene>
    <name evidence="2" type="ORF">KSP40_PGU009529</name>
</gene>
<evidence type="ECO:0000313" key="3">
    <source>
        <dbReference type="Proteomes" id="UP001412067"/>
    </source>
</evidence>
<reference evidence="2 3" key="1">
    <citation type="journal article" date="2022" name="Nat. Plants">
        <title>Genomes of leafy and leafless Platanthera orchids illuminate the evolution of mycoheterotrophy.</title>
        <authorList>
            <person name="Li M.H."/>
            <person name="Liu K.W."/>
            <person name="Li Z."/>
            <person name="Lu H.C."/>
            <person name="Ye Q.L."/>
            <person name="Zhang D."/>
            <person name="Wang J.Y."/>
            <person name="Li Y.F."/>
            <person name="Zhong Z.M."/>
            <person name="Liu X."/>
            <person name="Yu X."/>
            <person name="Liu D.K."/>
            <person name="Tu X.D."/>
            <person name="Liu B."/>
            <person name="Hao Y."/>
            <person name="Liao X.Y."/>
            <person name="Jiang Y.T."/>
            <person name="Sun W.H."/>
            <person name="Chen J."/>
            <person name="Chen Y.Q."/>
            <person name="Ai Y."/>
            <person name="Zhai J.W."/>
            <person name="Wu S.S."/>
            <person name="Zhou Z."/>
            <person name="Hsiao Y.Y."/>
            <person name="Wu W.L."/>
            <person name="Chen Y.Y."/>
            <person name="Lin Y.F."/>
            <person name="Hsu J.L."/>
            <person name="Li C.Y."/>
            <person name="Wang Z.W."/>
            <person name="Zhao X."/>
            <person name="Zhong W.Y."/>
            <person name="Ma X.K."/>
            <person name="Ma L."/>
            <person name="Huang J."/>
            <person name="Chen G.Z."/>
            <person name="Huang M.Z."/>
            <person name="Huang L."/>
            <person name="Peng D.H."/>
            <person name="Luo Y.B."/>
            <person name="Zou S.Q."/>
            <person name="Chen S.P."/>
            <person name="Lan S."/>
            <person name="Tsai W.C."/>
            <person name="Van de Peer Y."/>
            <person name="Liu Z.J."/>
        </authorList>
    </citation>
    <scope>NUCLEOTIDE SEQUENCE [LARGE SCALE GENOMIC DNA]</scope>
    <source>
        <strain evidence="2">Lor288</strain>
    </source>
</reference>
<dbReference type="PANTHER" id="PTHR21860">
    <property type="entry name" value="TRANSCRIPTION INITIATION FACTOR IIIC TFIIIC , POLYPEPTIDE 6-RELATED"/>
    <property type="match status" value="1"/>
</dbReference>
<dbReference type="Proteomes" id="UP001412067">
    <property type="component" value="Unassembled WGS sequence"/>
</dbReference>
<dbReference type="InterPro" id="IPR042771">
    <property type="entry name" value="GTF3C6-like"/>
</dbReference>
<evidence type="ECO:0000313" key="2">
    <source>
        <dbReference type="EMBL" id="KAK8946256.1"/>
    </source>
</evidence>
<comment type="caution">
    <text evidence="2">The sequence shown here is derived from an EMBL/GenBank/DDBJ whole genome shotgun (WGS) entry which is preliminary data.</text>
</comment>
<accession>A0ABR2LRF3</accession>
<keyword evidence="3" id="KW-1185">Reference proteome</keyword>
<protein>
    <recommendedName>
        <fullName evidence="1">Transcription factor TFIIIC triple barrel domain-containing protein</fullName>
    </recommendedName>
</protein>
<feature type="domain" description="Transcription factor TFIIIC triple barrel" evidence="1">
    <location>
        <begin position="65"/>
        <end position="119"/>
    </location>
</feature>
<dbReference type="EMBL" id="JBBWWR010000017">
    <property type="protein sequence ID" value="KAK8946256.1"/>
    <property type="molecule type" value="Genomic_DNA"/>
</dbReference>
<sequence length="152" mass="16274">MSPSKKVSIFLNLGVRSEANKAGVDGSFVQKGTDVGVTEEAARVDVVELGGRCLFARLSTRGAACGLDTLNPVLCIGDRLKLIGEYQETIGTCFLFSEEDTEMVVSTEPESSGVDFLASQQYVSGPNEAPAMQIRHAATAHKVLKFRLHADP</sequence>
<proteinExistence type="predicted"/>
<name>A0ABR2LRF3_9ASPA</name>
<organism evidence="2 3">
    <name type="scientific">Platanthera guangdongensis</name>
    <dbReference type="NCBI Taxonomy" id="2320717"/>
    <lineage>
        <taxon>Eukaryota</taxon>
        <taxon>Viridiplantae</taxon>
        <taxon>Streptophyta</taxon>
        <taxon>Embryophyta</taxon>
        <taxon>Tracheophyta</taxon>
        <taxon>Spermatophyta</taxon>
        <taxon>Magnoliopsida</taxon>
        <taxon>Liliopsida</taxon>
        <taxon>Asparagales</taxon>
        <taxon>Orchidaceae</taxon>
        <taxon>Orchidoideae</taxon>
        <taxon>Orchideae</taxon>
        <taxon>Orchidinae</taxon>
        <taxon>Platanthera</taxon>
    </lineage>
</organism>
<evidence type="ECO:0000259" key="1">
    <source>
        <dbReference type="Pfam" id="PF10419"/>
    </source>
</evidence>
<dbReference type="PANTHER" id="PTHR21860:SF2">
    <property type="entry name" value="GENERAL TRANSCRIPTION FACTOR 3C POLYPEPTIDE 6"/>
    <property type="match status" value="1"/>
</dbReference>
<dbReference type="Pfam" id="PF10419">
    <property type="entry name" value="TFIIIC_sub6"/>
    <property type="match status" value="1"/>
</dbReference>
<dbReference type="InterPro" id="IPR019481">
    <property type="entry name" value="TFIIIC_triple_barrel"/>
</dbReference>